<sequence length="148" mass="15396">MNARASATVGRRLRAMCGRWSMLDAGWTSAAARLVAHGGSALAAPSCDGETPLPDACDDGGRDVACAGRTLAVHPPREAADSLRRWAPPAAASWMRAGRRFPPLGARLRRLPAERCGALVAHDARARSCAAAIFRGGGRRPAAALAMS</sequence>
<accession>A0A2Z6ZVM8</accession>
<organism evidence="1 2">
    <name type="scientific">Dorcoceras hygrometricum</name>
    <dbReference type="NCBI Taxonomy" id="472368"/>
    <lineage>
        <taxon>Eukaryota</taxon>
        <taxon>Viridiplantae</taxon>
        <taxon>Streptophyta</taxon>
        <taxon>Embryophyta</taxon>
        <taxon>Tracheophyta</taxon>
        <taxon>Spermatophyta</taxon>
        <taxon>Magnoliopsida</taxon>
        <taxon>eudicotyledons</taxon>
        <taxon>Gunneridae</taxon>
        <taxon>Pentapetalae</taxon>
        <taxon>asterids</taxon>
        <taxon>lamiids</taxon>
        <taxon>Lamiales</taxon>
        <taxon>Gesneriaceae</taxon>
        <taxon>Didymocarpoideae</taxon>
        <taxon>Trichosporeae</taxon>
        <taxon>Loxocarpinae</taxon>
        <taxon>Dorcoceras</taxon>
    </lineage>
</organism>
<proteinExistence type="predicted"/>
<reference evidence="1 2" key="1">
    <citation type="journal article" date="2015" name="Proc. Natl. Acad. Sci. U.S.A.">
        <title>The resurrection genome of Boea hygrometrica: A blueprint for survival of dehydration.</title>
        <authorList>
            <person name="Xiao L."/>
            <person name="Yang G."/>
            <person name="Zhang L."/>
            <person name="Yang X."/>
            <person name="Zhao S."/>
            <person name="Ji Z."/>
            <person name="Zhou Q."/>
            <person name="Hu M."/>
            <person name="Wang Y."/>
            <person name="Chen M."/>
            <person name="Xu Y."/>
            <person name="Jin H."/>
            <person name="Xiao X."/>
            <person name="Hu G."/>
            <person name="Bao F."/>
            <person name="Hu Y."/>
            <person name="Wan P."/>
            <person name="Li L."/>
            <person name="Deng X."/>
            <person name="Kuang T."/>
            <person name="Xiang C."/>
            <person name="Zhu J.K."/>
            <person name="Oliver M.J."/>
            <person name="He Y."/>
        </authorList>
    </citation>
    <scope>NUCLEOTIDE SEQUENCE [LARGE SCALE GENOMIC DNA]</scope>
    <source>
        <strain evidence="2">cv. XS01</strain>
    </source>
</reference>
<evidence type="ECO:0000313" key="2">
    <source>
        <dbReference type="Proteomes" id="UP000250235"/>
    </source>
</evidence>
<name>A0A2Z6ZVM8_9LAMI</name>
<dbReference type="EMBL" id="KV056285">
    <property type="protein sequence ID" value="KZV06860.1"/>
    <property type="molecule type" value="Genomic_DNA"/>
</dbReference>
<dbReference type="AlphaFoldDB" id="A0A2Z6ZVM8"/>
<protein>
    <submittedName>
        <fullName evidence="1">Calmodulin binding protein</fullName>
    </submittedName>
</protein>
<keyword evidence="2" id="KW-1185">Reference proteome</keyword>
<dbReference type="Proteomes" id="UP000250235">
    <property type="component" value="Unassembled WGS sequence"/>
</dbReference>
<gene>
    <name evidence="1" type="ORF">F511_45660</name>
</gene>
<evidence type="ECO:0000313" key="1">
    <source>
        <dbReference type="EMBL" id="KZV06860.1"/>
    </source>
</evidence>